<dbReference type="CDD" id="cd11614">
    <property type="entry name" value="SAF_CpaB_FlgA_like"/>
    <property type="match status" value="1"/>
</dbReference>
<dbReference type="EMBL" id="JAOCZP010000008">
    <property type="protein sequence ID" value="MCT7377576.1"/>
    <property type="molecule type" value="Genomic_DNA"/>
</dbReference>
<evidence type="ECO:0000256" key="1">
    <source>
        <dbReference type="ARBA" id="ARBA00004418"/>
    </source>
</evidence>
<keyword evidence="2 4" id="KW-0732">Signal</keyword>
<evidence type="ECO:0000259" key="5">
    <source>
        <dbReference type="SMART" id="SM00858"/>
    </source>
</evidence>
<evidence type="ECO:0000256" key="2">
    <source>
        <dbReference type="ARBA" id="ARBA00022729"/>
    </source>
</evidence>
<keyword evidence="6" id="KW-0282">Flagellum</keyword>
<proteinExistence type="inferred from homology"/>
<feature type="domain" description="SAF" evidence="5">
    <location>
        <begin position="30"/>
        <end position="93"/>
    </location>
</feature>
<dbReference type="Gene3D" id="2.30.30.760">
    <property type="match status" value="1"/>
</dbReference>
<dbReference type="InterPro" id="IPR017585">
    <property type="entry name" value="SAF_FlgA"/>
</dbReference>
<dbReference type="PANTHER" id="PTHR36307">
    <property type="entry name" value="FLAGELLA BASAL BODY P-RING FORMATION PROTEIN FLGA"/>
    <property type="match status" value="1"/>
</dbReference>
<dbReference type="InterPro" id="IPR039246">
    <property type="entry name" value="Flagellar_FlgA"/>
</dbReference>
<keyword evidence="4" id="KW-1005">Bacterial flagellum biogenesis</keyword>
<gene>
    <name evidence="6" type="primary">flgA</name>
    <name evidence="6" type="ORF">N5A92_21385</name>
</gene>
<evidence type="ECO:0000313" key="6">
    <source>
        <dbReference type="EMBL" id="MCT7377576.1"/>
    </source>
</evidence>
<dbReference type="Proteomes" id="UP001320831">
    <property type="component" value="Unassembled WGS sequence"/>
</dbReference>
<dbReference type="InterPro" id="IPR013974">
    <property type="entry name" value="SAF"/>
</dbReference>
<keyword evidence="6" id="KW-0966">Cell projection</keyword>
<dbReference type="Pfam" id="PF13144">
    <property type="entry name" value="ChapFlgA"/>
    <property type="match status" value="1"/>
</dbReference>
<comment type="subcellular location">
    <subcellularLocation>
        <location evidence="1 4">Periplasm</location>
    </subcellularLocation>
</comment>
<keyword evidence="7" id="KW-1185">Reference proteome</keyword>
<keyword evidence="6" id="KW-0969">Cilium</keyword>
<protein>
    <recommendedName>
        <fullName evidence="4">Flagella basal body P-ring formation protein FlgA</fullName>
    </recommendedName>
</protein>
<organism evidence="6 7">
    <name type="scientific">Chelativorans salis</name>
    <dbReference type="NCBI Taxonomy" id="2978478"/>
    <lineage>
        <taxon>Bacteria</taxon>
        <taxon>Pseudomonadati</taxon>
        <taxon>Pseudomonadota</taxon>
        <taxon>Alphaproteobacteria</taxon>
        <taxon>Hyphomicrobiales</taxon>
        <taxon>Phyllobacteriaceae</taxon>
        <taxon>Chelativorans</taxon>
    </lineage>
</organism>
<comment type="similarity">
    <text evidence="4">Belongs to the FlgA family.</text>
</comment>
<evidence type="ECO:0000256" key="3">
    <source>
        <dbReference type="ARBA" id="ARBA00022764"/>
    </source>
</evidence>
<evidence type="ECO:0000313" key="7">
    <source>
        <dbReference type="Proteomes" id="UP001320831"/>
    </source>
</evidence>
<keyword evidence="3 4" id="KW-0574">Periplasm</keyword>
<comment type="function">
    <text evidence="4">Involved in the assembly process of the P-ring formation. It may associate with FlgF on the rod constituting a structure essential for the P-ring assembly or may act as a modulator protein for the P-ring assembly.</text>
</comment>
<dbReference type="RefSeq" id="WP_260906151.1">
    <property type="nucleotide sequence ID" value="NZ_JAOCZP010000008.1"/>
</dbReference>
<evidence type="ECO:0000256" key="4">
    <source>
        <dbReference type="RuleBase" id="RU362063"/>
    </source>
</evidence>
<dbReference type="NCBIfam" id="TIGR03170">
    <property type="entry name" value="flgA_cterm"/>
    <property type="match status" value="1"/>
</dbReference>
<feature type="chain" id="PRO_5044966908" description="Flagella basal body P-ring formation protein FlgA" evidence="4">
    <location>
        <begin position="27"/>
        <end position="157"/>
    </location>
</feature>
<reference evidence="6 7" key="1">
    <citation type="submission" date="2022-09" db="EMBL/GenBank/DDBJ databases">
        <title>Chelativorans salina sp. nov., a novel slightly halophilic bacterium isolated from a saline lake sediment enrichment.</title>
        <authorList>
            <person name="Gao L."/>
            <person name="Fang B.-Z."/>
            <person name="Li W.-J."/>
        </authorList>
    </citation>
    <scope>NUCLEOTIDE SEQUENCE [LARGE SCALE GENOMIC DNA]</scope>
    <source>
        <strain evidence="6 7">EGI FJ00035</strain>
    </source>
</reference>
<comment type="caution">
    <text evidence="6">The sequence shown here is derived from an EMBL/GenBank/DDBJ whole genome shotgun (WGS) entry which is preliminary data.</text>
</comment>
<name>A0ABT2LSR5_9HYPH</name>
<accession>A0ABT2LSR5</accession>
<dbReference type="SMART" id="SM00858">
    <property type="entry name" value="SAF"/>
    <property type="match status" value="1"/>
</dbReference>
<dbReference type="PANTHER" id="PTHR36307:SF1">
    <property type="entry name" value="FLAGELLA BASAL BODY P-RING FORMATION PROTEIN FLGA"/>
    <property type="match status" value="1"/>
</dbReference>
<sequence length="157" mass="16509">MRGGFLQRRVWLAGLIAALPLLSAPAASQETVVVPVRVIYPGETVSADMLDEVLLRRPQRGMATIARLPEDLDGKVARRTLLPGRLVPISSVREPYLVEQGAAVTVVFTEGALTISLLAVPLQSGAAGDLIKLRNMDSGAVITGIVMGDGTVRVGAS</sequence>
<feature type="signal peptide" evidence="4">
    <location>
        <begin position="1"/>
        <end position="26"/>
    </location>
</feature>